<name>A0A2S6CHK3_9PEZI</name>
<protein>
    <recommendedName>
        <fullName evidence="3">DUF7918 domain-containing protein</fullName>
    </recommendedName>
</protein>
<reference evidence="5" key="1">
    <citation type="journal article" date="2017" name="bioRxiv">
        <title>Conservation of a gene cluster reveals novel cercosporin biosynthetic mechanisms and extends production to the genus Colletotrichum.</title>
        <authorList>
            <person name="de Jonge R."/>
            <person name="Ebert M.K."/>
            <person name="Huitt-Roehl C.R."/>
            <person name="Pal P."/>
            <person name="Suttle J.C."/>
            <person name="Spanner R.E."/>
            <person name="Neubauer J.D."/>
            <person name="Jurick W.M.II."/>
            <person name="Stott K.A."/>
            <person name="Secor G.A."/>
            <person name="Thomma B.P.H.J."/>
            <person name="Van de Peer Y."/>
            <person name="Townsend C.A."/>
            <person name="Bolton M.D."/>
        </authorList>
    </citation>
    <scope>NUCLEOTIDE SEQUENCE [LARGE SCALE GENOMIC DNA]</scope>
    <source>
        <strain evidence="5">CBS538.71</strain>
    </source>
</reference>
<dbReference type="PANTHER" id="PTHR36223">
    <property type="entry name" value="BETA-LACTAMASE-TYPE TRANSPEPTIDASE FOLD DOMAIN CONTAINING PROTEIN"/>
    <property type="match status" value="1"/>
</dbReference>
<feature type="coiled-coil region" evidence="1">
    <location>
        <begin position="229"/>
        <end position="260"/>
    </location>
</feature>
<proteinExistence type="predicted"/>
<dbReference type="Proteomes" id="UP000237631">
    <property type="component" value="Unassembled WGS sequence"/>
</dbReference>
<accession>A0A2S6CHK3</accession>
<keyword evidence="1" id="KW-0175">Coiled coil</keyword>
<comment type="caution">
    <text evidence="4">The sequence shown here is derived from an EMBL/GenBank/DDBJ whole genome shotgun (WGS) entry which is preliminary data.</text>
</comment>
<sequence>MAINDVFPGIEVAVMVDGEPLQEYTEAAFEPEEKTVTRYVEAKSNQNFTMRISVAEGTPMKGNCLTFYIHIDGKYAAGAIITSPSVQSQSHTRTVEGRYSSSTTLQRFFFDSLDVATDGKMLAEEADRLEKLGTIEVFVSEEMTLDTVVQTYETASDFGIVSEKALKGRALSHSVAFGAPTATVAQPCTNTKLVNEYEEFALKIVFKYRSLGSLKAEMVIPRTPSPPPLEEKEQLSREEVRELQKQMKELKGISANLKRERGLTPSIISNKRARNMPRAGDTVLNLEDSGARQVPTAHLPPQRKSQVVHLCGDDD</sequence>
<evidence type="ECO:0000256" key="1">
    <source>
        <dbReference type="SAM" id="Coils"/>
    </source>
</evidence>
<gene>
    <name evidence="4" type="ORF">CBER1_03034</name>
</gene>
<keyword evidence="5" id="KW-1185">Reference proteome</keyword>
<dbReference type="OrthoDB" id="3364132at2759"/>
<dbReference type="STRING" id="357750.A0A2S6CHK3"/>
<evidence type="ECO:0000313" key="4">
    <source>
        <dbReference type="EMBL" id="PPJ59205.1"/>
    </source>
</evidence>
<feature type="domain" description="DUF7918" evidence="3">
    <location>
        <begin position="9"/>
        <end position="223"/>
    </location>
</feature>
<organism evidence="4 5">
    <name type="scientific">Cercospora berteroae</name>
    <dbReference type="NCBI Taxonomy" id="357750"/>
    <lineage>
        <taxon>Eukaryota</taxon>
        <taxon>Fungi</taxon>
        <taxon>Dikarya</taxon>
        <taxon>Ascomycota</taxon>
        <taxon>Pezizomycotina</taxon>
        <taxon>Dothideomycetes</taxon>
        <taxon>Dothideomycetidae</taxon>
        <taxon>Mycosphaerellales</taxon>
        <taxon>Mycosphaerellaceae</taxon>
        <taxon>Cercospora</taxon>
    </lineage>
</organism>
<dbReference type="PANTHER" id="PTHR36223:SF1">
    <property type="entry name" value="TRANSCRIPTION ELONGATION FACTOR EAF N-TERMINAL DOMAIN-CONTAINING PROTEIN"/>
    <property type="match status" value="1"/>
</dbReference>
<evidence type="ECO:0000256" key="2">
    <source>
        <dbReference type="SAM" id="MobiDB-lite"/>
    </source>
</evidence>
<dbReference type="EMBL" id="PNEN01000416">
    <property type="protein sequence ID" value="PPJ59205.1"/>
    <property type="molecule type" value="Genomic_DNA"/>
</dbReference>
<evidence type="ECO:0000259" key="3">
    <source>
        <dbReference type="Pfam" id="PF25534"/>
    </source>
</evidence>
<dbReference type="InterPro" id="IPR057678">
    <property type="entry name" value="DUF7918"/>
</dbReference>
<feature type="region of interest" description="Disordered" evidence="2">
    <location>
        <begin position="287"/>
        <end position="315"/>
    </location>
</feature>
<dbReference type="Pfam" id="PF25534">
    <property type="entry name" value="DUF7918"/>
    <property type="match status" value="1"/>
</dbReference>
<evidence type="ECO:0000313" key="5">
    <source>
        <dbReference type="Proteomes" id="UP000237631"/>
    </source>
</evidence>
<dbReference type="AlphaFoldDB" id="A0A2S6CHK3"/>